<dbReference type="Pfam" id="PF03389">
    <property type="entry name" value="MobA_MobL"/>
    <property type="match status" value="1"/>
</dbReference>
<comment type="similarity">
    <text evidence="1">Belongs to the MobA/MobL family.</text>
</comment>
<feature type="compositionally biased region" description="Basic residues" evidence="3">
    <location>
        <begin position="341"/>
        <end position="353"/>
    </location>
</feature>
<dbReference type="RefSeq" id="WP_200359736.1">
    <property type="nucleotide sequence ID" value="NZ_JAENIL010000102.1"/>
</dbReference>
<dbReference type="Proteomes" id="UP000617628">
    <property type="component" value="Unassembled WGS sequence"/>
</dbReference>
<comment type="caution">
    <text evidence="5">The sequence shown here is derived from an EMBL/GenBank/DDBJ whole genome shotgun (WGS) entry which is preliminary data.</text>
</comment>
<name>A0A934VSM9_9BACT</name>
<evidence type="ECO:0000256" key="2">
    <source>
        <dbReference type="ARBA" id="ARBA00022971"/>
    </source>
</evidence>
<feature type="compositionally biased region" description="Polar residues" evidence="3">
    <location>
        <begin position="279"/>
        <end position="292"/>
    </location>
</feature>
<evidence type="ECO:0000313" key="6">
    <source>
        <dbReference type="Proteomes" id="UP000617628"/>
    </source>
</evidence>
<feature type="compositionally biased region" description="Basic and acidic residues" evidence="3">
    <location>
        <begin position="306"/>
        <end position="322"/>
    </location>
</feature>
<keyword evidence="2" id="KW-0184">Conjugation</keyword>
<dbReference type="EMBL" id="JAENIL010000102">
    <property type="protein sequence ID" value="MBK1880597.1"/>
    <property type="molecule type" value="Genomic_DNA"/>
</dbReference>
<dbReference type="InterPro" id="IPR005053">
    <property type="entry name" value="MobA_MobL"/>
</dbReference>
<dbReference type="AlphaFoldDB" id="A0A934VSM9"/>
<sequence length="443" mass="50710">MELANYYSRIRPILRSKGNSIASTVAYITRGKLAEIGTCTTHDYRHKSGDLFAVIVTCWSKCDLSIQEIVDIFERSEKHPKANLGRDLLITIPRELATDPQLMTELVRLISQTLSTTLKTFTISAIHLGANSNPHAHIFIPNREFDPGLDPASNKQQGAGKKSEQFRCLTNPRKSGTMVREIREIWAHLQNKCFKNLGIRKRVYSGSYKSIGYPYLPTYHVGNQGGEIAETAKTDNNLITKRNQILRDSTIFADIRILKRYKRSLVRRLKQLELEKQANKSSGPARDTSNPKVQDEARPMPPSPRQTDRNHTNEDSESKEPTSRTLIYRPDFPPLFPINHPPKKRRRKQKDKKHLLEQKSDLEALDSKENTSDVISNYFSIPTIDGKADPNFDFDKAFNKLLRNVPPGGYMPVKRMDPKRIQRIREKLQHSIGTKKKRGIDRC</sequence>
<evidence type="ECO:0000256" key="1">
    <source>
        <dbReference type="ARBA" id="ARBA00010873"/>
    </source>
</evidence>
<proteinExistence type="inferred from homology"/>
<feature type="domain" description="MobA/MobL protein" evidence="4">
    <location>
        <begin position="21"/>
        <end position="226"/>
    </location>
</feature>
<accession>A0A934VSM9</accession>
<protein>
    <submittedName>
        <fullName evidence="5">MobA/MobL family protein</fullName>
    </submittedName>
</protein>
<dbReference type="Gene3D" id="3.30.930.30">
    <property type="match status" value="1"/>
</dbReference>
<evidence type="ECO:0000313" key="5">
    <source>
        <dbReference type="EMBL" id="MBK1880597.1"/>
    </source>
</evidence>
<reference evidence="5" key="1">
    <citation type="submission" date="2021-01" db="EMBL/GenBank/DDBJ databases">
        <title>Modified the classification status of verrucomicrobia.</title>
        <authorList>
            <person name="Feng X."/>
        </authorList>
    </citation>
    <scope>NUCLEOTIDE SEQUENCE</scope>
    <source>
        <strain evidence="5">KCTC 13126</strain>
    </source>
</reference>
<feature type="region of interest" description="Disordered" evidence="3">
    <location>
        <begin position="276"/>
        <end position="354"/>
    </location>
</feature>
<gene>
    <name evidence="5" type="ORF">JIN87_27170</name>
</gene>
<keyword evidence="6" id="KW-1185">Reference proteome</keyword>
<evidence type="ECO:0000256" key="3">
    <source>
        <dbReference type="SAM" id="MobiDB-lite"/>
    </source>
</evidence>
<feature type="compositionally biased region" description="Pro residues" evidence="3">
    <location>
        <begin position="331"/>
        <end position="340"/>
    </location>
</feature>
<evidence type="ECO:0000259" key="4">
    <source>
        <dbReference type="Pfam" id="PF03389"/>
    </source>
</evidence>
<organism evidence="5 6">
    <name type="scientific">Pelagicoccus mobilis</name>
    <dbReference type="NCBI Taxonomy" id="415221"/>
    <lineage>
        <taxon>Bacteria</taxon>
        <taxon>Pseudomonadati</taxon>
        <taxon>Verrucomicrobiota</taxon>
        <taxon>Opitutia</taxon>
        <taxon>Puniceicoccales</taxon>
        <taxon>Pelagicoccaceae</taxon>
        <taxon>Pelagicoccus</taxon>
    </lineage>
</organism>